<keyword evidence="8" id="KW-0479">Metal-binding</keyword>
<evidence type="ECO:0000256" key="3">
    <source>
        <dbReference type="ARBA" id="ARBA00004123"/>
    </source>
</evidence>
<evidence type="ECO:0000256" key="16">
    <source>
        <dbReference type="ARBA" id="ARBA00048336"/>
    </source>
</evidence>
<evidence type="ECO:0000256" key="18">
    <source>
        <dbReference type="ARBA" id="ARBA00070214"/>
    </source>
</evidence>
<dbReference type="RefSeq" id="XP_053530296.1">
    <property type="nucleotide sequence ID" value="XM_053674321.1"/>
</dbReference>
<dbReference type="GeneID" id="108255987"/>
<evidence type="ECO:0000259" key="24">
    <source>
        <dbReference type="PROSITE" id="PS51746"/>
    </source>
</evidence>
<reference evidence="25" key="1">
    <citation type="journal article" date="2016" name="Nat. Commun.">
        <title>The channel catfish genome sequence provides insights into the evolution of scale formation in teleosts.</title>
        <authorList>
            <person name="Liu Z."/>
            <person name="Liu S."/>
            <person name="Yao J."/>
            <person name="Bao L."/>
            <person name="Zhang J."/>
            <person name="Li Y."/>
            <person name="Jiang C."/>
            <person name="Sun L."/>
            <person name="Wang R."/>
            <person name="Zhang Y."/>
            <person name="Zhou T."/>
            <person name="Zeng Q."/>
            <person name="Fu Q."/>
            <person name="Gao S."/>
            <person name="Li N."/>
            <person name="Koren S."/>
            <person name="Jiang Y."/>
            <person name="Zimin A."/>
            <person name="Xu P."/>
            <person name="Phillippy A.M."/>
            <person name="Geng X."/>
            <person name="Song L."/>
            <person name="Sun F."/>
            <person name="Li C."/>
            <person name="Wang X."/>
            <person name="Chen A."/>
            <person name="Jin Y."/>
            <person name="Yuan Z."/>
            <person name="Yang Y."/>
            <person name="Tan S."/>
            <person name="Peatman E."/>
            <person name="Lu J."/>
            <person name="Qin Z."/>
            <person name="Dunham R."/>
            <person name="Li Z."/>
            <person name="Sonstegard T."/>
            <person name="Feng J."/>
            <person name="Danzmann R.G."/>
            <person name="Schroeder S."/>
            <person name="Scheffler B."/>
            <person name="Duke M.V."/>
            <person name="Ballard L."/>
            <person name="Kucuktas H."/>
            <person name="Kaltenboeck L."/>
            <person name="Liu H."/>
            <person name="Armbruster J."/>
            <person name="Xie Y."/>
            <person name="Kirby M.L."/>
            <person name="Tian Y."/>
            <person name="Flanagan M.E."/>
            <person name="Mu W."/>
            <person name="Waldbieser G.C."/>
        </authorList>
    </citation>
    <scope>NUCLEOTIDE SEQUENCE [LARGE SCALE GENOMIC DNA]</scope>
    <source>
        <strain evidence="25">SDA103</strain>
    </source>
</reference>
<keyword evidence="11" id="KW-0460">Magnesium</keyword>
<evidence type="ECO:0000256" key="6">
    <source>
        <dbReference type="ARBA" id="ARBA00022490"/>
    </source>
</evidence>
<sequence>MCHAAVTELLKDDLSPFHCPKDPEQQQETEAEVVLLQSEPVQRLFINKLQEVGVAWQKQLPNRTPRSSRSRLCSVHAIRNTRRKMEDRHVLLPEFNQLFGLQDGVEREYYAVFDGHGGVDAATYSSTHLHVILSQQAVLKSDPSTAFKKSFIQTDDMFRIKARRERMRSGSTGVAVLLAADWLTVSWLGDSQAMLVRKGEPVILMDPHKPEREDEKKRIEDLGGCIAFMGCWRVNGTYAVSRAIGDFDQKPYVSNAADCSSVQLNGDEDYVLLACDGFFDVLRPADVPALVLEALRETGGSGEDVAQSLVAQAKAAGSSDNITVLLVFLREPRDLLLSEITAGQV</sequence>
<evidence type="ECO:0000256" key="11">
    <source>
        <dbReference type="ARBA" id="ARBA00022842"/>
    </source>
</evidence>
<dbReference type="AlphaFoldDB" id="A0A9F7TEW2"/>
<keyword evidence="12 23" id="KW-0904">Protein phosphatase</keyword>
<evidence type="ECO:0000256" key="22">
    <source>
        <dbReference type="ARBA" id="ARBA00079435"/>
    </source>
</evidence>
<feature type="domain" description="PPM-type phosphatase" evidence="24">
    <location>
        <begin position="72"/>
        <end position="329"/>
    </location>
</feature>
<comment type="subcellular location">
    <subcellularLocation>
        <location evidence="4">Cytoplasm</location>
    </subcellularLocation>
    <subcellularLocation>
        <location evidence="3">Nucleus</location>
    </subcellularLocation>
</comment>
<comment type="catalytic activity">
    <reaction evidence="16">
        <text>O-phospho-L-threonyl-[protein] + H2O = L-threonyl-[protein] + phosphate</text>
        <dbReference type="Rhea" id="RHEA:47004"/>
        <dbReference type="Rhea" id="RHEA-COMP:11060"/>
        <dbReference type="Rhea" id="RHEA-COMP:11605"/>
        <dbReference type="ChEBI" id="CHEBI:15377"/>
        <dbReference type="ChEBI" id="CHEBI:30013"/>
        <dbReference type="ChEBI" id="CHEBI:43474"/>
        <dbReference type="ChEBI" id="CHEBI:61977"/>
        <dbReference type="EC" id="3.1.3.16"/>
    </reaction>
</comment>
<comment type="catalytic activity">
    <reaction evidence="15">
        <text>O-phospho-L-seryl-[protein] + H2O = L-seryl-[protein] + phosphate</text>
        <dbReference type="Rhea" id="RHEA:20629"/>
        <dbReference type="Rhea" id="RHEA-COMP:9863"/>
        <dbReference type="Rhea" id="RHEA-COMP:11604"/>
        <dbReference type="ChEBI" id="CHEBI:15377"/>
        <dbReference type="ChEBI" id="CHEBI:29999"/>
        <dbReference type="ChEBI" id="CHEBI:43474"/>
        <dbReference type="ChEBI" id="CHEBI:83421"/>
        <dbReference type="EC" id="3.1.3.16"/>
    </reaction>
</comment>
<accession>A0A9F7TEW2</accession>
<dbReference type="GO" id="GO:0004722">
    <property type="term" value="F:protein serine/threonine phosphatase activity"/>
    <property type="evidence" value="ECO:0007669"/>
    <property type="project" value="UniProtKB-EC"/>
</dbReference>
<evidence type="ECO:0000256" key="15">
    <source>
        <dbReference type="ARBA" id="ARBA00047761"/>
    </source>
</evidence>
<evidence type="ECO:0000256" key="1">
    <source>
        <dbReference type="ARBA" id="ARBA00001936"/>
    </source>
</evidence>
<dbReference type="CDD" id="cd00143">
    <property type="entry name" value="PP2Cc"/>
    <property type="match status" value="1"/>
</dbReference>
<comment type="cofactor">
    <cofactor evidence="1">
        <name>Mn(2+)</name>
        <dbReference type="ChEBI" id="CHEBI:29035"/>
    </cofactor>
</comment>
<dbReference type="PROSITE" id="PS51746">
    <property type="entry name" value="PPM_2"/>
    <property type="match status" value="1"/>
</dbReference>
<name>A0A9F7TEW2_ICTPU</name>
<dbReference type="PANTHER" id="PTHR13832">
    <property type="entry name" value="PROTEIN PHOSPHATASE 2C"/>
    <property type="match status" value="1"/>
</dbReference>
<dbReference type="SUPFAM" id="SSF81606">
    <property type="entry name" value="PP2C-like"/>
    <property type="match status" value="1"/>
</dbReference>
<keyword evidence="6" id="KW-0963">Cytoplasm</keyword>
<evidence type="ECO:0000256" key="4">
    <source>
        <dbReference type="ARBA" id="ARBA00004496"/>
    </source>
</evidence>
<dbReference type="Pfam" id="PF00481">
    <property type="entry name" value="PP2C"/>
    <property type="match status" value="1"/>
</dbReference>
<evidence type="ECO:0000256" key="8">
    <source>
        <dbReference type="ARBA" id="ARBA00022723"/>
    </source>
</evidence>
<keyword evidence="10 23" id="KW-0378">Hydrolase</keyword>
<keyword evidence="14" id="KW-0539">Nucleus</keyword>
<dbReference type="GO" id="GO:0005634">
    <property type="term" value="C:nucleus"/>
    <property type="evidence" value="ECO:0007669"/>
    <property type="project" value="UniProtKB-SubCell"/>
</dbReference>
<protein>
    <recommendedName>
        <fullName evidence="18">Protein phosphatase 1E</fullName>
        <ecNumber evidence="5">3.1.3.16</ecNumber>
    </recommendedName>
    <alternativeName>
        <fullName evidence="21">Ca(2+)/calmodulin-dependent protein kinase phosphatase N</fullName>
    </alternativeName>
    <alternativeName>
        <fullName evidence="19">CaMKP-nucleus</fullName>
    </alternativeName>
    <alternativeName>
        <fullName evidence="20">Partner of PIX 1</fullName>
    </alternativeName>
    <alternativeName>
        <fullName evidence="22">Partner of PIX-alpha</fullName>
    </alternativeName>
</protein>
<evidence type="ECO:0000256" key="12">
    <source>
        <dbReference type="ARBA" id="ARBA00022912"/>
    </source>
</evidence>
<dbReference type="PROSITE" id="PS01032">
    <property type="entry name" value="PPM_1"/>
    <property type="match status" value="1"/>
</dbReference>
<evidence type="ECO:0000256" key="17">
    <source>
        <dbReference type="ARBA" id="ARBA00063519"/>
    </source>
</evidence>
<dbReference type="SMART" id="SM00332">
    <property type="entry name" value="PP2Cc"/>
    <property type="match status" value="1"/>
</dbReference>
<keyword evidence="7" id="KW-0597">Phosphoprotein</keyword>
<dbReference type="InterPro" id="IPR036457">
    <property type="entry name" value="PPM-type-like_dom_sf"/>
</dbReference>
<gene>
    <name evidence="26" type="primary">ppm1f</name>
</gene>
<dbReference type="InterPro" id="IPR001932">
    <property type="entry name" value="PPM-type_phosphatase-like_dom"/>
</dbReference>
<dbReference type="GO" id="GO:0046872">
    <property type="term" value="F:metal ion binding"/>
    <property type="evidence" value="ECO:0007669"/>
    <property type="project" value="UniProtKB-KW"/>
</dbReference>
<evidence type="ECO:0000313" key="25">
    <source>
        <dbReference type="Proteomes" id="UP000221080"/>
    </source>
</evidence>
<dbReference type="CTD" id="9647"/>
<evidence type="ECO:0000256" key="2">
    <source>
        <dbReference type="ARBA" id="ARBA00001946"/>
    </source>
</evidence>
<evidence type="ECO:0000256" key="5">
    <source>
        <dbReference type="ARBA" id="ARBA00013081"/>
    </source>
</evidence>
<organism evidence="25 26">
    <name type="scientific">Ictalurus punctatus</name>
    <name type="common">Channel catfish</name>
    <name type="synonym">Silurus punctatus</name>
    <dbReference type="NCBI Taxonomy" id="7998"/>
    <lineage>
        <taxon>Eukaryota</taxon>
        <taxon>Metazoa</taxon>
        <taxon>Chordata</taxon>
        <taxon>Craniata</taxon>
        <taxon>Vertebrata</taxon>
        <taxon>Euteleostomi</taxon>
        <taxon>Actinopterygii</taxon>
        <taxon>Neopterygii</taxon>
        <taxon>Teleostei</taxon>
        <taxon>Ostariophysi</taxon>
        <taxon>Siluriformes</taxon>
        <taxon>Ictaluridae</taxon>
        <taxon>Ictalurus</taxon>
    </lineage>
</organism>
<comment type="cofactor">
    <cofactor evidence="2">
        <name>Mg(2+)</name>
        <dbReference type="ChEBI" id="CHEBI:18420"/>
    </cofactor>
</comment>
<reference evidence="26" key="2">
    <citation type="submission" date="2025-08" db="UniProtKB">
        <authorList>
            <consortium name="RefSeq"/>
        </authorList>
    </citation>
    <scope>IDENTIFICATION</scope>
    <source>
        <tissue evidence="26">Blood</tissue>
    </source>
</reference>
<evidence type="ECO:0000256" key="10">
    <source>
        <dbReference type="ARBA" id="ARBA00022801"/>
    </source>
</evidence>
<evidence type="ECO:0000256" key="7">
    <source>
        <dbReference type="ARBA" id="ARBA00022553"/>
    </source>
</evidence>
<evidence type="ECO:0000256" key="19">
    <source>
        <dbReference type="ARBA" id="ARBA00075580"/>
    </source>
</evidence>
<evidence type="ECO:0000313" key="26">
    <source>
        <dbReference type="RefSeq" id="XP_053530296.1"/>
    </source>
</evidence>
<evidence type="ECO:0000256" key="20">
    <source>
        <dbReference type="ARBA" id="ARBA00075701"/>
    </source>
</evidence>
<evidence type="ECO:0000256" key="13">
    <source>
        <dbReference type="ARBA" id="ARBA00023211"/>
    </source>
</evidence>
<dbReference type="InterPro" id="IPR015655">
    <property type="entry name" value="PP2C"/>
</dbReference>
<evidence type="ECO:0000256" key="9">
    <source>
        <dbReference type="ARBA" id="ARBA00022737"/>
    </source>
</evidence>
<comment type="similarity">
    <text evidence="23">Belongs to the PP2C family.</text>
</comment>
<dbReference type="FunFam" id="3.60.40.10:FF:000021">
    <property type="entry name" value="Protein phosphatase, Mg2+/Mn2+-dependent, 1E"/>
    <property type="match status" value="1"/>
</dbReference>
<keyword evidence="9" id="KW-0677">Repeat</keyword>
<dbReference type="PANTHER" id="PTHR13832:SF233">
    <property type="entry name" value="PROTEIN PHOSPHATASE 1F"/>
    <property type="match status" value="1"/>
</dbReference>
<dbReference type="Gene3D" id="3.60.40.10">
    <property type="entry name" value="PPM-type phosphatase domain"/>
    <property type="match status" value="1"/>
</dbReference>
<evidence type="ECO:0000256" key="14">
    <source>
        <dbReference type="ARBA" id="ARBA00023242"/>
    </source>
</evidence>
<keyword evidence="13" id="KW-0464">Manganese</keyword>
<dbReference type="GO" id="GO:0005829">
    <property type="term" value="C:cytosol"/>
    <property type="evidence" value="ECO:0007669"/>
    <property type="project" value="TreeGrafter"/>
</dbReference>
<dbReference type="EC" id="3.1.3.16" evidence="5"/>
<keyword evidence="25" id="KW-1185">Reference proteome</keyword>
<evidence type="ECO:0000256" key="21">
    <source>
        <dbReference type="ARBA" id="ARBA00078590"/>
    </source>
</evidence>
<comment type="subunit">
    <text evidence="17">Heterotrimer. Interacts with PAX1 and ARHGEF6 (or ARHGEF7).</text>
</comment>
<dbReference type="InterPro" id="IPR000222">
    <property type="entry name" value="PP2C_BS"/>
</dbReference>
<dbReference type="Proteomes" id="UP000221080">
    <property type="component" value="Chromosome 22"/>
</dbReference>
<proteinExistence type="inferred from homology"/>
<evidence type="ECO:0000256" key="23">
    <source>
        <dbReference type="RuleBase" id="RU003465"/>
    </source>
</evidence>